<feature type="transmembrane region" description="Helical" evidence="8">
    <location>
        <begin position="55"/>
        <end position="73"/>
    </location>
</feature>
<dbReference type="InterPro" id="IPR002781">
    <property type="entry name" value="TM_pro_TauE-like"/>
</dbReference>
<feature type="transmembrane region" description="Helical" evidence="8">
    <location>
        <begin position="138"/>
        <end position="164"/>
    </location>
</feature>
<feature type="transmembrane region" description="Helical" evidence="8">
    <location>
        <begin position="17"/>
        <end position="43"/>
    </location>
</feature>
<dbReference type="OrthoDB" id="5801432at2"/>
<feature type="transmembrane region" description="Helical" evidence="8">
    <location>
        <begin position="176"/>
        <end position="198"/>
    </location>
</feature>
<name>A0A0U4X2M2_9PSED</name>
<evidence type="ECO:0000256" key="2">
    <source>
        <dbReference type="ARBA" id="ARBA00009142"/>
    </source>
</evidence>
<organism evidence="9 10">
    <name type="scientific">Pseudomonas oryzihabitans</name>
    <dbReference type="NCBI Taxonomy" id="47885"/>
    <lineage>
        <taxon>Bacteria</taxon>
        <taxon>Pseudomonadati</taxon>
        <taxon>Pseudomonadota</taxon>
        <taxon>Gammaproteobacteria</taxon>
        <taxon>Pseudomonadales</taxon>
        <taxon>Pseudomonadaceae</taxon>
        <taxon>Pseudomonas</taxon>
    </lineage>
</organism>
<keyword evidence="3" id="KW-0813">Transport</keyword>
<dbReference type="RefSeq" id="WP_059315784.1">
    <property type="nucleotide sequence ID" value="NZ_CP013987.1"/>
</dbReference>
<sequence>MLETLAALIPAFSPLDWLFIEAIVVLAYLIFGVAGFGSALVAGPLLTSWMPLSRIVPLLVMLDFLASFHNWLPDRRAIAGRELRRLLPMLLLGAALGTYLLMRTDARLLMLWLGLFVVAYSTYSLLTPKGFRQLAPAWSIPAGGVGGLCGALFGSGGFLYALYLNGRLEDKNAIRGTQSFLIGCSASIRIVLLLIAGAYSDGSLLLLAVCLLPAMVLGGWIGRHLQRRLSHERFTRLVTWLVLVSGVTLIGRYLAG</sequence>
<feature type="transmembrane region" description="Helical" evidence="8">
    <location>
        <begin position="204"/>
        <end position="222"/>
    </location>
</feature>
<keyword evidence="7 8" id="KW-0472">Membrane</keyword>
<keyword evidence="5 8" id="KW-0812">Transmembrane</keyword>
<dbReference type="Pfam" id="PF01925">
    <property type="entry name" value="TauE"/>
    <property type="match status" value="1"/>
</dbReference>
<dbReference type="InterPro" id="IPR052017">
    <property type="entry name" value="TSUP"/>
</dbReference>
<feature type="transmembrane region" description="Helical" evidence="8">
    <location>
        <begin position="109"/>
        <end position="126"/>
    </location>
</feature>
<comment type="similarity">
    <text evidence="2 8">Belongs to the 4-toluene sulfonate uptake permease (TSUP) (TC 2.A.102) family.</text>
</comment>
<comment type="subcellular location">
    <subcellularLocation>
        <location evidence="1 8">Cell membrane</location>
        <topology evidence="1 8">Multi-pass membrane protein</topology>
    </subcellularLocation>
</comment>
<evidence type="ECO:0000256" key="1">
    <source>
        <dbReference type="ARBA" id="ARBA00004651"/>
    </source>
</evidence>
<reference evidence="9" key="1">
    <citation type="submission" date="2016-01" db="EMBL/GenBank/DDBJ databases">
        <title>Annotation of Pseudomonas oryzihabitans USDA-ARS-USMARC-56511.</title>
        <authorList>
            <person name="Harhay G.P."/>
            <person name="Harhay D.M."/>
            <person name="Smith T.P.L."/>
            <person name="Bono J.L."/>
            <person name="Heaton M.P."/>
            <person name="Clawson M.L."/>
            <person name="Chitko-Mckown C.G."/>
            <person name="Capik S.F."/>
            <person name="DeDonder K.D."/>
            <person name="Apley M.D."/>
            <person name="Lubbers B.V."/>
            <person name="White B.J."/>
            <person name="Larson R.L."/>
        </authorList>
    </citation>
    <scope>NUCLEOTIDE SEQUENCE [LARGE SCALE GENOMIC DNA]</scope>
    <source>
        <strain evidence="9">USDA-ARS-USMARC-56511</strain>
    </source>
</reference>
<feature type="transmembrane region" description="Helical" evidence="8">
    <location>
        <begin position="85"/>
        <end position="102"/>
    </location>
</feature>
<evidence type="ECO:0000313" key="9">
    <source>
        <dbReference type="EMBL" id="ALZ85652.1"/>
    </source>
</evidence>
<dbReference type="GO" id="GO:0005886">
    <property type="term" value="C:plasma membrane"/>
    <property type="evidence" value="ECO:0007669"/>
    <property type="project" value="UniProtKB-SubCell"/>
</dbReference>
<dbReference type="KEGG" id="por:APT59_16135"/>
<accession>A0A0U4X2M2</accession>
<dbReference type="EMBL" id="CP013987">
    <property type="protein sequence ID" value="ALZ85652.1"/>
    <property type="molecule type" value="Genomic_DNA"/>
</dbReference>
<keyword evidence="6 8" id="KW-1133">Transmembrane helix</keyword>
<evidence type="ECO:0000256" key="6">
    <source>
        <dbReference type="ARBA" id="ARBA00022989"/>
    </source>
</evidence>
<evidence type="ECO:0000256" key="4">
    <source>
        <dbReference type="ARBA" id="ARBA00022475"/>
    </source>
</evidence>
<protein>
    <recommendedName>
        <fullName evidence="8">Probable membrane transporter protein</fullName>
    </recommendedName>
</protein>
<evidence type="ECO:0000256" key="7">
    <source>
        <dbReference type="ARBA" id="ARBA00023136"/>
    </source>
</evidence>
<evidence type="ECO:0000256" key="3">
    <source>
        <dbReference type="ARBA" id="ARBA00022448"/>
    </source>
</evidence>
<evidence type="ECO:0000313" key="10">
    <source>
        <dbReference type="Proteomes" id="UP000064137"/>
    </source>
</evidence>
<dbReference type="PANTHER" id="PTHR30269">
    <property type="entry name" value="TRANSMEMBRANE PROTEIN YFCA"/>
    <property type="match status" value="1"/>
</dbReference>
<dbReference type="AlphaFoldDB" id="A0A0U4X2M2"/>
<proteinExistence type="inferred from homology"/>
<keyword evidence="4 8" id="KW-1003">Cell membrane</keyword>
<feature type="transmembrane region" description="Helical" evidence="8">
    <location>
        <begin position="234"/>
        <end position="255"/>
    </location>
</feature>
<evidence type="ECO:0000256" key="5">
    <source>
        <dbReference type="ARBA" id="ARBA00022692"/>
    </source>
</evidence>
<evidence type="ECO:0000256" key="8">
    <source>
        <dbReference type="RuleBase" id="RU363041"/>
    </source>
</evidence>
<gene>
    <name evidence="9" type="ORF">APT59_16135</name>
</gene>
<dbReference type="PANTHER" id="PTHR30269:SF32">
    <property type="entry name" value="MEMBRANE TRANSPORTER PROTEIN-RELATED"/>
    <property type="match status" value="1"/>
</dbReference>
<dbReference type="Proteomes" id="UP000064137">
    <property type="component" value="Chromosome"/>
</dbReference>